<evidence type="ECO:0000313" key="2">
    <source>
        <dbReference type="Proteomes" id="UP001230496"/>
    </source>
</evidence>
<dbReference type="EMBL" id="CP129971">
    <property type="protein sequence ID" value="WKK75585.2"/>
    <property type="molecule type" value="Genomic_DNA"/>
</dbReference>
<protein>
    <submittedName>
        <fullName evidence="1">Uncharacterized protein</fullName>
    </submittedName>
</protein>
<evidence type="ECO:0000313" key="1">
    <source>
        <dbReference type="EMBL" id="WKK75585.2"/>
    </source>
</evidence>
<sequence>MEKKAKIKYNKTNTYQANVSTGAFGGISSTGNICMNFYLERVPLPDNIELTLDESGKPLKEDIENGNFISVRDVQSGVIMDINTAKSFHDWLGKKIDELEKLLNNDTSSK</sequence>
<proteinExistence type="predicted"/>
<name>A0AA49GAZ4_9BACT</name>
<gene>
    <name evidence="1" type="ORF">QYS49_29495</name>
</gene>
<dbReference type="KEGG" id="msaa:QYS49_29495"/>
<dbReference type="AlphaFoldDB" id="A0AA49GAZ4"/>
<organism evidence="1 2">
    <name type="scientific">Marivirga salinarum</name>
    <dbReference type="NCBI Taxonomy" id="3059078"/>
    <lineage>
        <taxon>Bacteria</taxon>
        <taxon>Pseudomonadati</taxon>
        <taxon>Bacteroidota</taxon>
        <taxon>Cytophagia</taxon>
        <taxon>Cytophagales</taxon>
        <taxon>Marivirgaceae</taxon>
        <taxon>Marivirga</taxon>
    </lineage>
</organism>
<keyword evidence="2" id="KW-1185">Reference proteome</keyword>
<dbReference type="RefSeq" id="WP_308351217.1">
    <property type="nucleotide sequence ID" value="NZ_CP129971.1"/>
</dbReference>
<accession>A0AA49GAZ4</accession>
<dbReference type="Proteomes" id="UP001230496">
    <property type="component" value="Chromosome"/>
</dbReference>
<reference evidence="1 2" key="1">
    <citation type="submission" date="2023-08" db="EMBL/GenBank/DDBJ databases">
        <title>Comparative genomics and taxonomic characterization of three novel marine species of genus Marivirga.</title>
        <authorList>
            <person name="Muhammad N."/>
            <person name="Kim S.-G."/>
        </authorList>
    </citation>
    <scope>NUCLEOTIDE SEQUENCE [LARGE SCALE GENOMIC DNA]</scope>
    <source>
        <strain evidence="1 2">BDSF4-3</strain>
    </source>
</reference>